<dbReference type="EMBL" id="JABAFG010000015">
    <property type="protein sequence ID" value="NME28867.1"/>
    <property type="molecule type" value="Genomic_DNA"/>
</dbReference>
<proteinExistence type="predicted"/>
<dbReference type="SUPFAM" id="SSF52206">
    <property type="entry name" value="Hypothetical protein MTH538"/>
    <property type="match status" value="1"/>
</dbReference>
<evidence type="ECO:0000313" key="3">
    <source>
        <dbReference type="Proteomes" id="UP000591071"/>
    </source>
</evidence>
<dbReference type="Pfam" id="PF08937">
    <property type="entry name" value="ThsB_TIR"/>
    <property type="match status" value="1"/>
</dbReference>
<evidence type="ECO:0000313" key="2">
    <source>
        <dbReference type="EMBL" id="NME28867.1"/>
    </source>
</evidence>
<feature type="domain" description="Thoeris protein ThsB TIR-like" evidence="1">
    <location>
        <begin position="11"/>
        <end position="106"/>
    </location>
</feature>
<reference evidence="2 3" key="1">
    <citation type="submission" date="2020-04" db="EMBL/GenBank/DDBJ databases">
        <authorList>
            <person name="Hitch T.C.A."/>
            <person name="Wylensek D."/>
            <person name="Clavel T."/>
        </authorList>
    </citation>
    <scope>NUCLEOTIDE SEQUENCE [LARGE SCALE GENOMIC DNA]</scope>
    <source>
        <strain evidence="2 3">Oil-RF-744-FAT-WT-6-1</strain>
    </source>
</reference>
<dbReference type="InterPro" id="IPR015032">
    <property type="entry name" value="ThsB__TIR-like_domain"/>
</dbReference>
<name>A0A848C0W5_9FIRM</name>
<organism evidence="2 3">
    <name type="scientific">Megasphaera hexanoica</name>
    <dbReference type="NCBI Taxonomy" id="1675036"/>
    <lineage>
        <taxon>Bacteria</taxon>
        <taxon>Bacillati</taxon>
        <taxon>Bacillota</taxon>
        <taxon>Negativicutes</taxon>
        <taxon>Veillonellales</taxon>
        <taxon>Veillonellaceae</taxon>
        <taxon>Megasphaera</taxon>
    </lineage>
</organism>
<dbReference type="Gene3D" id="3.40.50.9200">
    <property type="entry name" value="Hypothetical protein MTH538"/>
    <property type="match status" value="1"/>
</dbReference>
<protein>
    <submittedName>
        <fullName evidence="2">TIR domain-containing protein</fullName>
    </submittedName>
</protein>
<dbReference type="InterPro" id="IPR036490">
    <property type="entry name" value="ThsB_TIR-like_sf"/>
</dbReference>
<dbReference type="AlphaFoldDB" id="A0A848C0W5"/>
<dbReference type="Proteomes" id="UP000591071">
    <property type="component" value="Unassembled WGS sequence"/>
</dbReference>
<accession>A0A848C0W5</accession>
<gene>
    <name evidence="2" type="ORF">HF872_09580</name>
</gene>
<comment type="caution">
    <text evidence="2">The sequence shown here is derived from an EMBL/GenBank/DDBJ whole genome shotgun (WGS) entry which is preliminary data.</text>
</comment>
<evidence type="ECO:0000259" key="1">
    <source>
        <dbReference type="Pfam" id="PF08937"/>
    </source>
</evidence>
<sequence>MFHTFQTYNLFISHSWDYHQDYEKLKDWLAESNIYYKNYSIPIEKELDVSGIKELKTRITYHISAASVVIILAGMYANYSRWIDYEIHEAIRLGKPILGVYPRGQERTPIKITTAADVMVHWNSNSFIHELKSLL</sequence>
<dbReference type="RefSeq" id="WP_170087837.1">
    <property type="nucleotide sequence ID" value="NZ_JABAFG010000015.1"/>
</dbReference>